<evidence type="ECO:0000313" key="1">
    <source>
        <dbReference type="EMBL" id="KAH7979431.1"/>
    </source>
</evidence>
<organism evidence="1 2">
    <name type="scientific">Dermacentor silvarum</name>
    <name type="common">Tick</name>
    <dbReference type="NCBI Taxonomy" id="543639"/>
    <lineage>
        <taxon>Eukaryota</taxon>
        <taxon>Metazoa</taxon>
        <taxon>Ecdysozoa</taxon>
        <taxon>Arthropoda</taxon>
        <taxon>Chelicerata</taxon>
        <taxon>Arachnida</taxon>
        <taxon>Acari</taxon>
        <taxon>Parasitiformes</taxon>
        <taxon>Ixodida</taxon>
        <taxon>Ixodoidea</taxon>
        <taxon>Ixodidae</taxon>
        <taxon>Rhipicephalinae</taxon>
        <taxon>Dermacentor</taxon>
    </lineage>
</organism>
<dbReference type="EMBL" id="CM023470">
    <property type="protein sequence ID" value="KAH7979431.1"/>
    <property type="molecule type" value="Genomic_DNA"/>
</dbReference>
<name>A0ACB8DYK4_DERSI</name>
<evidence type="ECO:0000313" key="2">
    <source>
        <dbReference type="Proteomes" id="UP000821865"/>
    </source>
</evidence>
<comment type="caution">
    <text evidence="1">The sequence shown here is derived from an EMBL/GenBank/DDBJ whole genome shotgun (WGS) entry which is preliminary data.</text>
</comment>
<reference evidence="1" key="1">
    <citation type="submission" date="2020-05" db="EMBL/GenBank/DDBJ databases">
        <title>Large-scale comparative analyses of tick genomes elucidate their genetic diversity and vector capacities.</title>
        <authorList>
            <person name="Jia N."/>
            <person name="Wang J."/>
            <person name="Shi W."/>
            <person name="Du L."/>
            <person name="Sun Y."/>
            <person name="Zhan W."/>
            <person name="Jiang J."/>
            <person name="Wang Q."/>
            <person name="Zhang B."/>
            <person name="Ji P."/>
            <person name="Sakyi L.B."/>
            <person name="Cui X."/>
            <person name="Yuan T."/>
            <person name="Jiang B."/>
            <person name="Yang W."/>
            <person name="Lam T.T.-Y."/>
            <person name="Chang Q."/>
            <person name="Ding S."/>
            <person name="Wang X."/>
            <person name="Zhu J."/>
            <person name="Ruan X."/>
            <person name="Zhao L."/>
            <person name="Wei J."/>
            <person name="Que T."/>
            <person name="Du C."/>
            <person name="Cheng J."/>
            <person name="Dai P."/>
            <person name="Han X."/>
            <person name="Huang E."/>
            <person name="Gao Y."/>
            <person name="Liu J."/>
            <person name="Shao H."/>
            <person name="Ye R."/>
            <person name="Li L."/>
            <person name="Wei W."/>
            <person name="Wang X."/>
            <person name="Wang C."/>
            <person name="Yang T."/>
            <person name="Huo Q."/>
            <person name="Li W."/>
            <person name="Guo W."/>
            <person name="Chen H."/>
            <person name="Zhou L."/>
            <person name="Ni X."/>
            <person name="Tian J."/>
            <person name="Zhou Y."/>
            <person name="Sheng Y."/>
            <person name="Liu T."/>
            <person name="Pan Y."/>
            <person name="Xia L."/>
            <person name="Li J."/>
            <person name="Zhao F."/>
            <person name="Cao W."/>
        </authorList>
    </citation>
    <scope>NUCLEOTIDE SEQUENCE</scope>
    <source>
        <strain evidence="1">Dsil-2018</strain>
    </source>
</reference>
<dbReference type="Proteomes" id="UP000821865">
    <property type="component" value="Chromosome 1"/>
</dbReference>
<gene>
    <name evidence="1" type="ORF">HPB49_009410</name>
</gene>
<sequence length="218" mass="24180">MFNEPGRGAQHALPAPRNSTPQKAPLPFVGRLKFCQTYFMRQATTQYSCSRRACRGIAHCIHVQLYRDSKERCKQGPTKASLSLAGCLGLESGFTLDKESHTMALICPDLVLSLAFDSRELLIQWQVKIRANVAEVQQFLVQIWHAPGRAKLASGPARLHLQDHLFCMTSGVPPRLLGSWPLKELRRFGLVDGKFCFEGGSKCGKGALAFLSCTKDYA</sequence>
<keyword evidence="2" id="KW-1185">Reference proteome</keyword>
<proteinExistence type="predicted"/>
<protein>
    <submittedName>
        <fullName evidence="1">Uncharacterized protein</fullName>
    </submittedName>
</protein>
<accession>A0ACB8DYK4</accession>